<feature type="transmembrane region" description="Helical" evidence="7">
    <location>
        <begin position="171"/>
        <end position="193"/>
    </location>
</feature>
<dbReference type="InterPro" id="IPR052053">
    <property type="entry name" value="IM_YidH-like"/>
</dbReference>
<feature type="compositionally biased region" description="Polar residues" evidence="6">
    <location>
        <begin position="123"/>
        <end position="135"/>
    </location>
</feature>
<dbReference type="AlphaFoldDB" id="A0A162K3J3"/>
<reference evidence="9 10" key="1">
    <citation type="journal article" date="2016" name="Genome Biol. Evol.">
        <title>Divergent and convergent evolution of fungal pathogenicity.</title>
        <authorList>
            <person name="Shang Y."/>
            <person name="Xiao G."/>
            <person name="Zheng P."/>
            <person name="Cen K."/>
            <person name="Zhan S."/>
            <person name="Wang C."/>
        </authorList>
    </citation>
    <scope>NUCLEOTIDE SEQUENCE [LARGE SCALE GENOMIC DNA]</scope>
    <source>
        <strain evidence="9 10">RCEF 2490</strain>
    </source>
</reference>
<protein>
    <recommendedName>
        <fullName evidence="8">DUF202 domain-containing protein</fullName>
    </recommendedName>
</protein>
<dbReference type="EMBL" id="AZGY01000001">
    <property type="protein sequence ID" value="OAA32676.1"/>
    <property type="molecule type" value="Genomic_DNA"/>
</dbReference>
<feature type="region of interest" description="Disordered" evidence="6">
    <location>
        <begin position="1"/>
        <end position="138"/>
    </location>
</feature>
<dbReference type="Proteomes" id="UP000078544">
    <property type="component" value="Unassembled WGS sequence"/>
</dbReference>
<keyword evidence="3 7" id="KW-0812">Transmembrane</keyword>
<feature type="domain" description="DUF202" evidence="8">
    <location>
        <begin position="162"/>
        <end position="240"/>
    </location>
</feature>
<feature type="transmembrane region" description="Helical" evidence="7">
    <location>
        <begin position="254"/>
        <end position="276"/>
    </location>
</feature>
<evidence type="ECO:0000256" key="3">
    <source>
        <dbReference type="ARBA" id="ARBA00022692"/>
    </source>
</evidence>
<dbReference type="OrthoDB" id="199599at2759"/>
<evidence type="ECO:0000259" key="8">
    <source>
        <dbReference type="Pfam" id="PF02656"/>
    </source>
</evidence>
<dbReference type="InterPro" id="IPR003807">
    <property type="entry name" value="DUF202"/>
</dbReference>
<comment type="caution">
    <text evidence="9">The sequence shown here is derived from an EMBL/GenBank/DDBJ whole genome shotgun (WGS) entry which is preliminary data.</text>
</comment>
<evidence type="ECO:0000256" key="2">
    <source>
        <dbReference type="ARBA" id="ARBA00022475"/>
    </source>
</evidence>
<comment type="subcellular location">
    <subcellularLocation>
        <location evidence="1">Cell membrane</location>
        <topology evidence="1">Multi-pass membrane protein</topology>
    </subcellularLocation>
</comment>
<sequence>MGESHGRGSQFGGPASRSPSLSSRRQSTSERVNAILEFLSRQGGRQRADSMGPDPAQSSRRHSSQAVAADSEPTVDETTGIVSSGSGQNYHALHVAGSNRSKRSIYQRPSRTTAAAPDDRGGTDTQSAAAGQGSNDNKKSWLRQNFEAFQSIELENKGSVARDHLALERTFLAWLRTSLAFASIGVAVTQLFRLNTTLSDGSGSPENATVRKLGKPLGSTFLAISILTLLLGARRYFQGQQWVIKGKFPASRGTIILMALVALAIMILSLVVVIVIHPSTDAH</sequence>
<evidence type="ECO:0000256" key="5">
    <source>
        <dbReference type="ARBA" id="ARBA00023136"/>
    </source>
</evidence>
<dbReference type="GO" id="GO:0005886">
    <property type="term" value="C:plasma membrane"/>
    <property type="evidence" value="ECO:0007669"/>
    <property type="project" value="UniProtKB-SubCell"/>
</dbReference>
<dbReference type="Pfam" id="PF02656">
    <property type="entry name" value="DUF202"/>
    <property type="match status" value="1"/>
</dbReference>
<keyword evidence="10" id="KW-1185">Reference proteome</keyword>
<keyword evidence="4 7" id="KW-1133">Transmembrane helix</keyword>
<evidence type="ECO:0000256" key="1">
    <source>
        <dbReference type="ARBA" id="ARBA00004651"/>
    </source>
</evidence>
<dbReference type="PANTHER" id="PTHR34187:SF2">
    <property type="entry name" value="DUF202 DOMAIN-CONTAINING PROTEIN"/>
    <property type="match status" value="1"/>
</dbReference>
<keyword evidence="5 7" id="KW-0472">Membrane</keyword>
<evidence type="ECO:0000256" key="4">
    <source>
        <dbReference type="ARBA" id="ARBA00022989"/>
    </source>
</evidence>
<evidence type="ECO:0000256" key="7">
    <source>
        <dbReference type="SAM" id="Phobius"/>
    </source>
</evidence>
<proteinExistence type="predicted"/>
<evidence type="ECO:0000313" key="9">
    <source>
        <dbReference type="EMBL" id="OAA32676.1"/>
    </source>
</evidence>
<feature type="transmembrane region" description="Helical" evidence="7">
    <location>
        <begin position="213"/>
        <end position="233"/>
    </location>
</feature>
<accession>A0A162K3J3</accession>
<name>A0A162K3J3_9HYPO</name>
<feature type="compositionally biased region" description="Polar residues" evidence="6">
    <location>
        <begin position="76"/>
        <end position="89"/>
    </location>
</feature>
<organism evidence="9 10">
    <name type="scientific">Moelleriella libera RCEF 2490</name>
    <dbReference type="NCBI Taxonomy" id="1081109"/>
    <lineage>
        <taxon>Eukaryota</taxon>
        <taxon>Fungi</taxon>
        <taxon>Dikarya</taxon>
        <taxon>Ascomycota</taxon>
        <taxon>Pezizomycotina</taxon>
        <taxon>Sordariomycetes</taxon>
        <taxon>Hypocreomycetidae</taxon>
        <taxon>Hypocreales</taxon>
        <taxon>Clavicipitaceae</taxon>
        <taxon>Moelleriella</taxon>
    </lineage>
</organism>
<dbReference type="PANTHER" id="PTHR34187">
    <property type="entry name" value="FGR18P"/>
    <property type="match status" value="1"/>
</dbReference>
<evidence type="ECO:0000256" key="6">
    <source>
        <dbReference type="SAM" id="MobiDB-lite"/>
    </source>
</evidence>
<evidence type="ECO:0000313" key="10">
    <source>
        <dbReference type="Proteomes" id="UP000078544"/>
    </source>
</evidence>
<feature type="compositionally biased region" description="Low complexity" evidence="6">
    <location>
        <begin position="16"/>
        <end position="31"/>
    </location>
</feature>
<keyword evidence="2" id="KW-1003">Cell membrane</keyword>
<gene>
    <name evidence="9" type="ORF">AAL_00141</name>
</gene>